<dbReference type="SUPFAM" id="SSF53756">
    <property type="entry name" value="UDP-Glycosyltransferase/glycogen phosphorylase"/>
    <property type="match status" value="1"/>
</dbReference>
<dbReference type="RefSeq" id="WP_068654701.1">
    <property type="nucleotide sequence ID" value="NZ_CP017770.1"/>
</dbReference>
<proteinExistence type="predicted"/>
<dbReference type="Proteomes" id="UP000077134">
    <property type="component" value="Unassembled WGS sequence"/>
</dbReference>
<keyword evidence="1" id="KW-0808">Transferase</keyword>
<dbReference type="OrthoDB" id="9795068at2"/>
<keyword evidence="4" id="KW-1185">Reference proteome</keyword>
<evidence type="ECO:0000313" key="4">
    <source>
        <dbReference type="Proteomes" id="UP000077134"/>
    </source>
</evidence>
<evidence type="ECO:0000313" key="3">
    <source>
        <dbReference type="EMBL" id="OAB77449.1"/>
    </source>
</evidence>
<accession>A0A167GCR7</accession>
<dbReference type="Gene3D" id="3.40.50.2000">
    <property type="entry name" value="Glycogen Phosphorylase B"/>
    <property type="match status" value="2"/>
</dbReference>
<evidence type="ECO:0000256" key="1">
    <source>
        <dbReference type="ARBA" id="ARBA00022679"/>
    </source>
</evidence>
<dbReference type="GO" id="GO:0009103">
    <property type="term" value="P:lipopolysaccharide biosynthetic process"/>
    <property type="evidence" value="ECO:0007669"/>
    <property type="project" value="TreeGrafter"/>
</dbReference>
<dbReference type="STRING" id="1763538.LPB68_10920"/>
<protein>
    <recommendedName>
        <fullName evidence="2">Glycosyl transferase family 1 domain-containing protein</fullName>
    </recommendedName>
</protein>
<comment type="caution">
    <text evidence="3">The sequence shown here is derived from an EMBL/GenBank/DDBJ whole genome shotgun (WGS) entry which is preliminary data.</text>
</comment>
<dbReference type="KEGG" id="pcx:LPB68_10920"/>
<name>A0A167GCR7_9BACL</name>
<dbReference type="InterPro" id="IPR001296">
    <property type="entry name" value="Glyco_trans_1"/>
</dbReference>
<dbReference type="Pfam" id="PF00534">
    <property type="entry name" value="Glycos_transf_1"/>
    <property type="match status" value="1"/>
</dbReference>
<evidence type="ECO:0000259" key="2">
    <source>
        <dbReference type="Pfam" id="PF00534"/>
    </source>
</evidence>
<sequence length="381" mass="43614">MNILLSIHHNLNKNEGAPGVTYQLYQEYEKLGHHASIYSFDSIPSYVPNKLKSFLFPLFFFLYVKINARKQNIDVIDASSGDAWILSLFRNRKKKSETLLISRSHGLEHTVHDSLLDQQHIGNVKLSWKYPIYHGGIRLWEVATSFRKADGCLFLNDYDLIYSIEKLKINRQYSRTISNGLPDYFIDLPVNILSIEKKDKVHIVQIGSYISRKGIFYTAKAMNSILKKYPNVELSFIGTGCMAEKVLEDYDPAVHNQIQVISKYEHQELPILLQGKHILLFPSLAEGFGLVLIEAMACGLAPLATATQGPLMILKDGYDSKIIPPADYESIENVLNYLFSNTNMLDQLRHNAYETAQQYKWSEIAKDTIHFYEKISKKEIG</sequence>
<organism evidence="3 4">
    <name type="scientific">Paenibacillus crassostreae</name>
    <dbReference type="NCBI Taxonomy" id="1763538"/>
    <lineage>
        <taxon>Bacteria</taxon>
        <taxon>Bacillati</taxon>
        <taxon>Bacillota</taxon>
        <taxon>Bacilli</taxon>
        <taxon>Bacillales</taxon>
        <taxon>Paenibacillaceae</taxon>
        <taxon>Paenibacillus</taxon>
    </lineage>
</organism>
<reference evidence="3 4" key="1">
    <citation type="submission" date="2016-02" db="EMBL/GenBank/DDBJ databases">
        <title>Paenibacillus sp. LPB0068, isolated from Crassostrea gigas.</title>
        <authorList>
            <person name="Shin S.-K."/>
            <person name="Yi H."/>
        </authorList>
    </citation>
    <scope>NUCLEOTIDE SEQUENCE [LARGE SCALE GENOMIC DNA]</scope>
    <source>
        <strain evidence="3 4">LPB0068</strain>
    </source>
</reference>
<dbReference type="AlphaFoldDB" id="A0A167GCR7"/>
<dbReference type="PANTHER" id="PTHR46401:SF2">
    <property type="entry name" value="GLYCOSYLTRANSFERASE WBBK-RELATED"/>
    <property type="match status" value="1"/>
</dbReference>
<dbReference type="CDD" id="cd03801">
    <property type="entry name" value="GT4_PimA-like"/>
    <property type="match status" value="1"/>
</dbReference>
<dbReference type="PANTHER" id="PTHR46401">
    <property type="entry name" value="GLYCOSYLTRANSFERASE WBBK-RELATED"/>
    <property type="match status" value="1"/>
</dbReference>
<gene>
    <name evidence="3" type="ORF">PNBC_01915</name>
</gene>
<feature type="domain" description="Glycosyl transferase family 1" evidence="2">
    <location>
        <begin position="197"/>
        <end position="354"/>
    </location>
</feature>
<dbReference type="GO" id="GO:0016757">
    <property type="term" value="F:glycosyltransferase activity"/>
    <property type="evidence" value="ECO:0007669"/>
    <property type="project" value="InterPro"/>
</dbReference>
<dbReference type="EMBL" id="LSFN01000004">
    <property type="protein sequence ID" value="OAB77449.1"/>
    <property type="molecule type" value="Genomic_DNA"/>
</dbReference>